<keyword evidence="2 3" id="KW-0067">ATP-binding</keyword>
<organism evidence="6 7">
    <name type="scientific">Lipingzhangella halophila</name>
    <dbReference type="NCBI Taxonomy" id="1783352"/>
    <lineage>
        <taxon>Bacteria</taxon>
        <taxon>Bacillati</taxon>
        <taxon>Actinomycetota</taxon>
        <taxon>Actinomycetes</taxon>
        <taxon>Streptosporangiales</taxon>
        <taxon>Nocardiopsidaceae</taxon>
        <taxon>Lipingzhangella</taxon>
    </lineage>
</organism>
<dbReference type="InterPro" id="IPR027417">
    <property type="entry name" value="P-loop_NTPase"/>
</dbReference>
<dbReference type="CDD" id="cd01127">
    <property type="entry name" value="TrwB_TraG_TraD_VirD4"/>
    <property type="match status" value="1"/>
</dbReference>
<dbReference type="EMBL" id="JACHJT010000001">
    <property type="protein sequence ID" value="MBB4933748.1"/>
    <property type="molecule type" value="Genomic_DNA"/>
</dbReference>
<evidence type="ECO:0000313" key="7">
    <source>
        <dbReference type="Proteomes" id="UP000523007"/>
    </source>
</evidence>
<dbReference type="Gene3D" id="3.40.50.300">
    <property type="entry name" value="P-loop containing nucleotide triphosphate hydrolases"/>
    <property type="match status" value="1"/>
</dbReference>
<dbReference type="GO" id="GO:0005524">
    <property type="term" value="F:ATP binding"/>
    <property type="evidence" value="ECO:0007669"/>
    <property type="project" value="UniProtKB-UniRule"/>
</dbReference>
<name>A0A7W7W4M5_9ACTN</name>
<keyword evidence="1 3" id="KW-0547">Nucleotide-binding</keyword>
<gene>
    <name evidence="6" type="ORF">F4561_004568</name>
</gene>
<reference evidence="6 7" key="1">
    <citation type="submission" date="2020-08" db="EMBL/GenBank/DDBJ databases">
        <title>Sequencing the genomes of 1000 actinobacteria strains.</title>
        <authorList>
            <person name="Klenk H.-P."/>
        </authorList>
    </citation>
    <scope>NUCLEOTIDE SEQUENCE [LARGE SCALE GENOMIC DNA]</scope>
    <source>
        <strain evidence="6 7">DSM 102030</strain>
    </source>
</reference>
<dbReference type="PANTHER" id="PTHR22683">
    <property type="entry name" value="SPORULATION PROTEIN RELATED"/>
    <property type="match status" value="1"/>
</dbReference>
<evidence type="ECO:0000256" key="4">
    <source>
        <dbReference type="SAM" id="Phobius"/>
    </source>
</evidence>
<keyword evidence="4" id="KW-0472">Membrane</keyword>
<dbReference type="SUPFAM" id="SSF52540">
    <property type="entry name" value="P-loop containing nucleoside triphosphate hydrolases"/>
    <property type="match status" value="1"/>
</dbReference>
<evidence type="ECO:0000256" key="1">
    <source>
        <dbReference type="ARBA" id="ARBA00022741"/>
    </source>
</evidence>
<dbReference type="InterPro" id="IPR002543">
    <property type="entry name" value="FtsK_dom"/>
</dbReference>
<dbReference type="RefSeq" id="WP_184581311.1">
    <property type="nucleotide sequence ID" value="NZ_JACHJT010000001.1"/>
</dbReference>
<dbReference type="Pfam" id="PF01580">
    <property type="entry name" value="FtsK_SpoIIIE"/>
    <property type="match status" value="1"/>
</dbReference>
<protein>
    <submittedName>
        <fullName evidence="6">S-DNA-T family DNA segregation ATPase FtsK/SpoIIIE</fullName>
    </submittedName>
</protein>
<proteinExistence type="predicted"/>
<dbReference type="AlphaFoldDB" id="A0A7W7W4M5"/>
<feature type="binding site" evidence="3">
    <location>
        <begin position="247"/>
        <end position="254"/>
    </location>
    <ligand>
        <name>ATP</name>
        <dbReference type="ChEBI" id="CHEBI:30616"/>
    </ligand>
</feature>
<keyword evidence="4" id="KW-1133">Transmembrane helix</keyword>
<evidence type="ECO:0000256" key="3">
    <source>
        <dbReference type="PROSITE-ProRule" id="PRU00289"/>
    </source>
</evidence>
<comment type="caution">
    <text evidence="6">The sequence shown here is derived from an EMBL/GenBank/DDBJ whole genome shotgun (WGS) entry which is preliminary data.</text>
</comment>
<dbReference type="Proteomes" id="UP000523007">
    <property type="component" value="Unassembled WGS sequence"/>
</dbReference>
<dbReference type="InterPro" id="IPR050206">
    <property type="entry name" value="FtsK/SpoIIIE/SftA"/>
</dbReference>
<feature type="transmembrane region" description="Helical" evidence="4">
    <location>
        <begin position="72"/>
        <end position="92"/>
    </location>
</feature>
<evidence type="ECO:0000313" key="6">
    <source>
        <dbReference type="EMBL" id="MBB4933748.1"/>
    </source>
</evidence>
<dbReference type="GO" id="GO:0003677">
    <property type="term" value="F:DNA binding"/>
    <property type="evidence" value="ECO:0007669"/>
    <property type="project" value="InterPro"/>
</dbReference>
<keyword evidence="7" id="KW-1185">Reference proteome</keyword>
<keyword evidence="4" id="KW-0812">Transmembrane</keyword>
<feature type="domain" description="FtsK" evidence="5">
    <location>
        <begin position="215"/>
        <end position="410"/>
    </location>
</feature>
<evidence type="ECO:0000259" key="5">
    <source>
        <dbReference type="PROSITE" id="PS50901"/>
    </source>
</evidence>
<dbReference type="PANTHER" id="PTHR22683:SF41">
    <property type="entry name" value="DNA TRANSLOCASE FTSK"/>
    <property type="match status" value="1"/>
</dbReference>
<accession>A0A7W7W4M5</accession>
<dbReference type="PROSITE" id="PS50901">
    <property type="entry name" value="FTSK"/>
    <property type="match status" value="1"/>
</dbReference>
<sequence>MFHSRNAGAAQVQPTSPVPAHAIRFATPVVETPAVFLLTRWVYRAVRSVVLAPFRFPVAVSTLAGSVATVHYLGWVWLAVAVLLAGAGLGVWWWRWPVAFRSLVVLRAVAAWRWLWVYRRHWQPVLVVAGLAESYQERQYLPQIRKVTCTEWADRVRVRLVAGTAPADVENRVVELAHGFAAPSCRVTVAGPRDVVLEFPRRDLLAEPLAALSVHSPVDLCALPMGLREDGQPWRMRLHGTHVLTVGVTGAGKGSVIWSAIRALLPAIADGTAQVWAIDPKRMELSYGRALFARYADSAESAVGLLETAVNAMQERAARYAGRQRTHTATADDPFVVVILDEVAFLTAYHPDRDIRRRAENAIATLTSQGRSVGFGVLAALQDPRKEVMNLRNLFPDKVALRLDEASQVDMVLGEDARERGANAHLIAPDVPGVAFVRLEGSPAPVRVRAAYVTDDDIAAMVADYGARGLRSVPGAGVA</sequence>
<evidence type="ECO:0000256" key="2">
    <source>
        <dbReference type="ARBA" id="ARBA00022840"/>
    </source>
</evidence>